<gene>
    <name evidence="1" type="ORF">BDR25DRAFT_295894</name>
</gene>
<accession>A0ACB6QDM4</accession>
<protein>
    <submittedName>
        <fullName evidence="1">Uncharacterized protein</fullName>
    </submittedName>
</protein>
<dbReference type="Proteomes" id="UP000799755">
    <property type="component" value="Unassembled WGS sequence"/>
</dbReference>
<keyword evidence="2" id="KW-1185">Reference proteome</keyword>
<dbReference type="EMBL" id="MU003532">
    <property type="protein sequence ID" value="KAF2465073.1"/>
    <property type="molecule type" value="Genomic_DNA"/>
</dbReference>
<proteinExistence type="predicted"/>
<comment type="caution">
    <text evidence="1">The sequence shown here is derived from an EMBL/GenBank/DDBJ whole genome shotgun (WGS) entry which is preliminary data.</text>
</comment>
<evidence type="ECO:0000313" key="2">
    <source>
        <dbReference type="Proteomes" id="UP000799755"/>
    </source>
</evidence>
<name>A0ACB6QDM4_9PLEO</name>
<reference evidence="1" key="1">
    <citation type="journal article" date="2020" name="Stud. Mycol.">
        <title>101 Dothideomycetes genomes: a test case for predicting lifestyles and emergence of pathogens.</title>
        <authorList>
            <person name="Haridas S."/>
            <person name="Albert R."/>
            <person name="Binder M."/>
            <person name="Bloem J."/>
            <person name="Labutti K."/>
            <person name="Salamov A."/>
            <person name="Andreopoulos B."/>
            <person name="Baker S."/>
            <person name="Barry K."/>
            <person name="Bills G."/>
            <person name="Bluhm B."/>
            <person name="Cannon C."/>
            <person name="Castanera R."/>
            <person name="Culley D."/>
            <person name="Daum C."/>
            <person name="Ezra D."/>
            <person name="Gonzalez J."/>
            <person name="Henrissat B."/>
            <person name="Kuo A."/>
            <person name="Liang C."/>
            <person name="Lipzen A."/>
            <person name="Lutzoni F."/>
            <person name="Magnuson J."/>
            <person name="Mondo S."/>
            <person name="Nolan M."/>
            <person name="Ohm R."/>
            <person name="Pangilinan J."/>
            <person name="Park H.-J."/>
            <person name="Ramirez L."/>
            <person name="Alfaro M."/>
            <person name="Sun H."/>
            <person name="Tritt A."/>
            <person name="Yoshinaga Y."/>
            <person name="Zwiers L.-H."/>
            <person name="Turgeon B."/>
            <person name="Goodwin S."/>
            <person name="Spatafora J."/>
            <person name="Crous P."/>
            <person name="Grigoriev I."/>
        </authorList>
    </citation>
    <scope>NUCLEOTIDE SEQUENCE</scope>
    <source>
        <strain evidence="1">ATCC 200398</strain>
    </source>
</reference>
<evidence type="ECO:0000313" key="1">
    <source>
        <dbReference type="EMBL" id="KAF2465073.1"/>
    </source>
</evidence>
<sequence>MSGVEIAGLVLGAIPLVIAALKQYEDGLDSAMAFFKWNRELSVLIQALWYQHTSYVQSIKLLLSPITTDEERQTMLEDSKNQLWKSKSMSDALSDRLGDAYQAYMQTVSTIEEIVKSLAEKLDIQGSDEISQQGLEAIVLANPLSSQENGYTFHFKRRVNFTMSRKKVRRLLEELKSCNLRLDSFANKAEKLKEPYRTETRLKFAAPLGVIENNATKLYNILCRTWCASHDSHRAGLLLERRLVENENHGVGGRVQLSGREDAKPVVKIIAPSPAPSLSITQSPYEDLSRLQVVTDICATIQAPSHPWIGFCLDSDGYLRGAYPTESRSPVHTQNEVTLQDLFQEQHIISKLDQYNLSVTLSSSLLQLSQTPWLCRNWSKTDIVFLRTVDASGLSVSIRHPYLKKEHRWGDQEWTERDAHSMNDCSKLLGLGVLLVEITSGRSIESMRLREDLGPNGYANEVTDLQVARRWLLEQKNSGNLTLGFESAISHCLKSYVDPTSRLRSEDFRGTVKNEVLAPLRREMSLLFRRV</sequence>
<organism evidence="1 2">
    <name type="scientific">Lindgomyces ingoldianus</name>
    <dbReference type="NCBI Taxonomy" id="673940"/>
    <lineage>
        <taxon>Eukaryota</taxon>
        <taxon>Fungi</taxon>
        <taxon>Dikarya</taxon>
        <taxon>Ascomycota</taxon>
        <taxon>Pezizomycotina</taxon>
        <taxon>Dothideomycetes</taxon>
        <taxon>Pleosporomycetidae</taxon>
        <taxon>Pleosporales</taxon>
        <taxon>Lindgomycetaceae</taxon>
        <taxon>Lindgomyces</taxon>
    </lineage>
</organism>